<proteinExistence type="predicted"/>
<keyword evidence="2" id="KW-1185">Reference proteome</keyword>
<dbReference type="AlphaFoldDB" id="A0A9P0P053"/>
<dbReference type="EMBL" id="CAKOFQ010006713">
    <property type="protein sequence ID" value="CAH1964265.1"/>
    <property type="molecule type" value="Genomic_DNA"/>
</dbReference>
<name>A0A9P0P053_ACAOB</name>
<accession>A0A9P0P053</accession>
<comment type="caution">
    <text evidence="1">The sequence shown here is derived from an EMBL/GenBank/DDBJ whole genome shotgun (WGS) entry which is preliminary data.</text>
</comment>
<gene>
    <name evidence="1" type="ORF">ACAOBT_LOCUS5699</name>
</gene>
<reference evidence="1" key="1">
    <citation type="submission" date="2022-03" db="EMBL/GenBank/DDBJ databases">
        <authorList>
            <person name="Sayadi A."/>
        </authorList>
    </citation>
    <scope>NUCLEOTIDE SEQUENCE</scope>
</reference>
<evidence type="ECO:0000313" key="1">
    <source>
        <dbReference type="EMBL" id="CAH1964265.1"/>
    </source>
</evidence>
<organism evidence="1 2">
    <name type="scientific">Acanthoscelides obtectus</name>
    <name type="common">Bean weevil</name>
    <name type="synonym">Bruchus obtectus</name>
    <dbReference type="NCBI Taxonomy" id="200917"/>
    <lineage>
        <taxon>Eukaryota</taxon>
        <taxon>Metazoa</taxon>
        <taxon>Ecdysozoa</taxon>
        <taxon>Arthropoda</taxon>
        <taxon>Hexapoda</taxon>
        <taxon>Insecta</taxon>
        <taxon>Pterygota</taxon>
        <taxon>Neoptera</taxon>
        <taxon>Endopterygota</taxon>
        <taxon>Coleoptera</taxon>
        <taxon>Polyphaga</taxon>
        <taxon>Cucujiformia</taxon>
        <taxon>Chrysomeloidea</taxon>
        <taxon>Chrysomelidae</taxon>
        <taxon>Bruchinae</taxon>
        <taxon>Bruchini</taxon>
        <taxon>Acanthoscelides</taxon>
    </lineage>
</organism>
<evidence type="ECO:0000313" key="2">
    <source>
        <dbReference type="Proteomes" id="UP001152888"/>
    </source>
</evidence>
<sequence>MVHTKPEAKLPTTISNIQVLKARPTGSMLLGGQVKPKVIRPFALEAAEMTGECSFLTAFVLQMSPDVPFELVALVAPHTAEDPVVFHIF</sequence>
<dbReference type="Proteomes" id="UP001152888">
    <property type="component" value="Unassembled WGS sequence"/>
</dbReference>
<protein>
    <submittedName>
        <fullName evidence="1">Uncharacterized protein</fullName>
    </submittedName>
</protein>